<dbReference type="PANTHER" id="PTHR13140:SF857">
    <property type="entry name" value="MYOSIN-11"/>
    <property type="match status" value="1"/>
</dbReference>
<name>A0A0N4VP59_ENTVE</name>
<dbReference type="Proteomes" id="UP000274131">
    <property type="component" value="Unassembled WGS sequence"/>
</dbReference>
<accession>A0A0N4VP59</accession>
<dbReference type="FunFam" id="2.30.30.360:FF:000001">
    <property type="entry name" value="Myosin heavy chain"/>
    <property type="match status" value="1"/>
</dbReference>
<dbReference type="InterPro" id="IPR008989">
    <property type="entry name" value="Myosin_S1_N"/>
</dbReference>
<dbReference type="Gene3D" id="1.10.10.820">
    <property type="match status" value="1"/>
</dbReference>
<comment type="similarity">
    <text evidence="1 9">Belongs to the TRAFAC class myosin-kinesin ATPase superfamily. Myosin family.</text>
</comment>
<dbReference type="PROSITE" id="PS51456">
    <property type="entry name" value="MYOSIN_MOTOR"/>
    <property type="match status" value="1"/>
</dbReference>
<dbReference type="WBParaSite" id="EVEC_0001278201-mRNA-1">
    <property type="protein sequence ID" value="EVEC_0001278201-mRNA-1"/>
    <property type="gene ID" value="EVEC_0001278201"/>
</dbReference>
<dbReference type="GO" id="GO:0060972">
    <property type="term" value="P:left/right pattern formation"/>
    <property type="evidence" value="ECO:0007669"/>
    <property type="project" value="UniProtKB-ARBA"/>
</dbReference>
<dbReference type="STRING" id="51028.A0A0N4VP59"/>
<evidence type="ECO:0000256" key="8">
    <source>
        <dbReference type="ARBA" id="ARBA00023203"/>
    </source>
</evidence>
<evidence type="ECO:0000256" key="3">
    <source>
        <dbReference type="ARBA" id="ARBA00022840"/>
    </source>
</evidence>
<protein>
    <submittedName>
        <fullName evidence="14">Myosin motor domain-containing protein</fullName>
    </submittedName>
</protein>
<evidence type="ECO:0000256" key="7">
    <source>
        <dbReference type="ARBA" id="ARBA00023175"/>
    </source>
</evidence>
<organism evidence="14">
    <name type="scientific">Enterobius vermicularis</name>
    <name type="common">Human pinworm</name>
    <dbReference type="NCBI Taxonomy" id="51028"/>
    <lineage>
        <taxon>Eukaryota</taxon>
        <taxon>Metazoa</taxon>
        <taxon>Ecdysozoa</taxon>
        <taxon>Nematoda</taxon>
        <taxon>Chromadorea</taxon>
        <taxon>Rhabditida</taxon>
        <taxon>Spirurina</taxon>
        <taxon>Oxyuridomorpha</taxon>
        <taxon>Oxyuroidea</taxon>
        <taxon>Oxyuridae</taxon>
        <taxon>Enterobius</taxon>
    </lineage>
</organism>
<gene>
    <name evidence="12" type="ORF">EVEC_LOCUS11955</name>
</gene>
<dbReference type="GO" id="GO:0005516">
    <property type="term" value="F:calmodulin binding"/>
    <property type="evidence" value="ECO:0007669"/>
    <property type="project" value="UniProtKB-KW"/>
</dbReference>
<dbReference type="Gene3D" id="2.30.30.360">
    <property type="entry name" value="Myosin S1 fragment, N-terminal"/>
    <property type="match status" value="1"/>
</dbReference>
<dbReference type="GO" id="GO:0016020">
    <property type="term" value="C:membrane"/>
    <property type="evidence" value="ECO:0007669"/>
    <property type="project" value="TreeGrafter"/>
</dbReference>
<keyword evidence="8 9" id="KW-0009">Actin-binding</keyword>
<keyword evidence="5" id="KW-0175">Coiled coil</keyword>
<dbReference type="GO" id="GO:0005524">
    <property type="term" value="F:ATP binding"/>
    <property type="evidence" value="ECO:0007669"/>
    <property type="project" value="UniProtKB-UniRule"/>
</dbReference>
<feature type="domain" description="Myosin motor" evidence="10">
    <location>
        <begin position="83"/>
        <end position="759"/>
    </location>
</feature>
<feature type="domain" description="Myosin N-terminal SH3-like" evidence="11">
    <location>
        <begin position="29"/>
        <end position="79"/>
    </location>
</feature>
<evidence type="ECO:0000256" key="1">
    <source>
        <dbReference type="ARBA" id="ARBA00008314"/>
    </source>
</evidence>
<proteinExistence type="inferred from homology"/>
<evidence type="ECO:0000256" key="9">
    <source>
        <dbReference type="PROSITE-ProRule" id="PRU00782"/>
    </source>
</evidence>
<keyword evidence="7 9" id="KW-0505">Motor protein</keyword>
<dbReference type="CDD" id="cd01377">
    <property type="entry name" value="MYSc_class_II"/>
    <property type="match status" value="1"/>
</dbReference>
<dbReference type="InterPro" id="IPR004009">
    <property type="entry name" value="SH3_Myosin"/>
</dbReference>
<dbReference type="Gene3D" id="3.40.850.10">
    <property type="entry name" value="Kinesin motor domain"/>
    <property type="match status" value="1"/>
</dbReference>
<dbReference type="Pfam" id="PF00063">
    <property type="entry name" value="Myosin_head"/>
    <property type="match status" value="1"/>
</dbReference>
<dbReference type="EMBL" id="UXUI01013071">
    <property type="protein sequence ID" value="VDD97204.1"/>
    <property type="molecule type" value="Genomic_DNA"/>
</dbReference>
<dbReference type="InterPro" id="IPR001609">
    <property type="entry name" value="Myosin_head_motor_dom-like"/>
</dbReference>
<evidence type="ECO:0000256" key="5">
    <source>
        <dbReference type="ARBA" id="ARBA00023054"/>
    </source>
</evidence>
<reference evidence="12 13" key="2">
    <citation type="submission" date="2018-10" db="EMBL/GenBank/DDBJ databases">
        <authorList>
            <consortium name="Pathogen Informatics"/>
        </authorList>
    </citation>
    <scope>NUCLEOTIDE SEQUENCE [LARGE SCALE GENOMIC DNA]</scope>
</reference>
<keyword evidence="2 9" id="KW-0547">Nucleotide-binding</keyword>
<dbReference type="FunFam" id="1.20.5.4820:FF:000002">
    <property type="entry name" value="Myosin heavy chain 10"/>
    <property type="match status" value="1"/>
</dbReference>
<dbReference type="OrthoDB" id="10055605at2759"/>
<dbReference type="Gene3D" id="1.20.120.720">
    <property type="entry name" value="Myosin VI head, motor domain, U50 subdomain"/>
    <property type="match status" value="1"/>
</dbReference>
<dbReference type="Gene3D" id="1.20.58.530">
    <property type="match status" value="1"/>
</dbReference>
<evidence type="ECO:0000313" key="14">
    <source>
        <dbReference type="WBParaSite" id="EVEC_0001278201-mRNA-1"/>
    </source>
</evidence>
<dbReference type="FunFam" id="3.40.850.10:FF:000101">
    <property type="entry name" value="Slow myosin heavy chain 2"/>
    <property type="match status" value="1"/>
</dbReference>
<keyword evidence="6 9" id="KW-0518">Myosin</keyword>
<dbReference type="FunFam" id="3.30.70.1590:FF:000001">
    <property type="entry name" value="Myosin heavy chain"/>
    <property type="match status" value="1"/>
</dbReference>
<sequence length="837" mass="96576">MAESATNGISYLTVQKDPIANPAMQGEWSKKKLVWIPHETEGFVAGSMKEDRGDDVVVEVVETGKKVIVSKDDVQKMNPPKFEKVEDMADLTCLNEACVLHNLKERYFSSLIYTYSGLFCVVVNPYKKLPIYSEAIIEAYKGKKRREMPPHIFAIADTAYRSMLQEREDQSILCTGESGAGKTENTKKVIQYLAYVAGATRQSKTSSPMKGELEHQLLQANPILEAFGNSKTVKNDNSSRFGKFIRINFDMSGYISGANIEFYLLEKSRTLRQAAEERSFHIFYQFLRGTTTAEKGSFLLEDVDKYRFLNNGYLALPNVDDSSEFHNTIRSMKIMGFHDDEITCTVLRMVSAVLLFGNMEFMQEKKSDQAVLPDDRVAQKLCHLLGLPLVDFTKAFLRPRIKVGREYVHKAQNKEQAEFAVEAISKYTIQNPLLLVLDVDWFQACYEKMFRWLVGRLNKSLDRTRRQGTSFIGILDIAGFEIFELNSFEQLCINYTNEKLQQLFNNTMFVLEQEEYQKEGIDWEFIDFGLDLQPTIDLIEKPMGILALLDEQCLFPKATDKSFVEKLFVNHSKHPKFVIPEMRAKSDFAVIHYAGRVDYSADQWLMKNMDPLNENVVALFQNSTDPFVVSIWKDEQLTRLMMTLRNTNPHFVRCIIPNHEKKAGKIASLLVLEQLKCNGVLEGIRICRQGFPNRVPFQEFRHRYELLTPNVIPKGFMDGKEAVRKMIEALEMEATLYRLGQSKIFFRAGVLARLEEERDLKLTDLIISFQAQCRAFLARRLYQKRMQQSNAIRVLQRNGLAWLKLRNWQWWRLFTKVSGAVFLTENSSGYVCRLFFC</sequence>
<dbReference type="InterPro" id="IPR027417">
    <property type="entry name" value="P-loop_NTPase"/>
</dbReference>
<dbReference type="GO" id="GO:0051015">
    <property type="term" value="F:actin filament binding"/>
    <property type="evidence" value="ECO:0007669"/>
    <property type="project" value="InterPro"/>
</dbReference>
<dbReference type="FunFam" id="1.10.10.820:FF:000001">
    <property type="entry name" value="Myosin heavy chain"/>
    <property type="match status" value="1"/>
</dbReference>
<keyword evidence="3 9" id="KW-0067">ATP-binding</keyword>
<dbReference type="PRINTS" id="PR00193">
    <property type="entry name" value="MYOSINHEAVY"/>
</dbReference>
<dbReference type="Pfam" id="PF02736">
    <property type="entry name" value="Myosin_N"/>
    <property type="match status" value="1"/>
</dbReference>
<comment type="caution">
    <text evidence="9">Lacks conserved residue(s) required for the propagation of feature annotation.</text>
</comment>
<dbReference type="SUPFAM" id="SSF52540">
    <property type="entry name" value="P-loop containing nucleoside triphosphate hydrolases"/>
    <property type="match status" value="1"/>
</dbReference>
<evidence type="ECO:0000313" key="13">
    <source>
        <dbReference type="Proteomes" id="UP000274131"/>
    </source>
</evidence>
<evidence type="ECO:0000313" key="12">
    <source>
        <dbReference type="EMBL" id="VDD97204.1"/>
    </source>
</evidence>
<dbReference type="GO" id="GO:0000146">
    <property type="term" value="F:microfilament motor activity"/>
    <property type="evidence" value="ECO:0007669"/>
    <property type="project" value="TreeGrafter"/>
</dbReference>
<keyword evidence="4" id="KW-0112">Calmodulin-binding</keyword>
<evidence type="ECO:0000256" key="2">
    <source>
        <dbReference type="ARBA" id="ARBA00022741"/>
    </source>
</evidence>
<dbReference type="Gene3D" id="1.20.5.4820">
    <property type="match status" value="1"/>
</dbReference>
<evidence type="ECO:0000259" key="10">
    <source>
        <dbReference type="PROSITE" id="PS51456"/>
    </source>
</evidence>
<keyword evidence="13" id="KW-1185">Reference proteome</keyword>
<dbReference type="AlphaFoldDB" id="A0A0N4VP59"/>
<evidence type="ECO:0000256" key="4">
    <source>
        <dbReference type="ARBA" id="ARBA00022860"/>
    </source>
</evidence>
<dbReference type="PROSITE" id="PS51844">
    <property type="entry name" value="SH3_LIKE"/>
    <property type="match status" value="1"/>
</dbReference>
<dbReference type="InterPro" id="IPR036961">
    <property type="entry name" value="Kinesin_motor_dom_sf"/>
</dbReference>
<dbReference type="PANTHER" id="PTHR13140">
    <property type="entry name" value="MYOSIN"/>
    <property type="match status" value="1"/>
</dbReference>
<dbReference type="PROSITE" id="PS50096">
    <property type="entry name" value="IQ"/>
    <property type="match status" value="1"/>
</dbReference>
<dbReference type="SMART" id="SM00242">
    <property type="entry name" value="MYSc"/>
    <property type="match status" value="1"/>
</dbReference>
<evidence type="ECO:0000259" key="11">
    <source>
        <dbReference type="PROSITE" id="PS51844"/>
    </source>
</evidence>
<evidence type="ECO:0000256" key="6">
    <source>
        <dbReference type="ARBA" id="ARBA00023123"/>
    </source>
</evidence>
<dbReference type="GO" id="GO:0007015">
    <property type="term" value="P:actin filament organization"/>
    <property type="evidence" value="ECO:0007669"/>
    <property type="project" value="TreeGrafter"/>
</dbReference>
<dbReference type="GO" id="GO:0016459">
    <property type="term" value="C:myosin complex"/>
    <property type="evidence" value="ECO:0007669"/>
    <property type="project" value="UniProtKB-KW"/>
</dbReference>
<reference evidence="14" key="1">
    <citation type="submission" date="2017-02" db="UniProtKB">
        <authorList>
            <consortium name="WormBaseParasite"/>
        </authorList>
    </citation>
    <scope>IDENTIFICATION</scope>
</reference>
<feature type="binding site" evidence="9">
    <location>
        <begin position="176"/>
        <end position="183"/>
    </location>
    <ligand>
        <name>ATP</name>
        <dbReference type="ChEBI" id="CHEBI:30616"/>
    </ligand>
</feature>
<dbReference type="GO" id="GO:0005737">
    <property type="term" value="C:cytoplasm"/>
    <property type="evidence" value="ECO:0007669"/>
    <property type="project" value="TreeGrafter"/>
</dbReference>